<comment type="caution">
    <text evidence="1">The sequence shown here is derived from an EMBL/GenBank/DDBJ whole genome shotgun (WGS) entry which is preliminary data.</text>
</comment>
<evidence type="ECO:0008006" key="3">
    <source>
        <dbReference type="Google" id="ProtNLM"/>
    </source>
</evidence>
<name>A0AAU9NZV1_9ASTR</name>
<evidence type="ECO:0000313" key="2">
    <source>
        <dbReference type="Proteomes" id="UP001157418"/>
    </source>
</evidence>
<evidence type="ECO:0000313" key="1">
    <source>
        <dbReference type="EMBL" id="CAH1443341.1"/>
    </source>
</evidence>
<protein>
    <recommendedName>
        <fullName evidence="3">Ubiquitin-like protease family profile domain-containing protein</fullName>
    </recommendedName>
</protein>
<gene>
    <name evidence="1" type="ORF">LVIROSA_LOCUS29265</name>
</gene>
<dbReference type="AlphaFoldDB" id="A0AAU9NZV1"/>
<dbReference type="Gene3D" id="3.40.395.10">
    <property type="entry name" value="Adenoviral Proteinase, Chain A"/>
    <property type="match status" value="1"/>
</dbReference>
<sequence length="233" mass="26513">MLVHRFSLEILDQQSISSWKVWSRFCLNVAVKIKVDDGGYVDGGFLVMKGKGFRFGVFYQEHEMMKYEIVLGAKKKERRIGSTSTDLVVHRSSGVVGLFSGNLFTTSFLFQLLSMRGGGRHKENDNRGCLGCLVCRKTVGENGGGCYPWLAGNDQQTPLKKYVVDYLKSQNHPKTEMFSHVMSYRLEMLWRTINNHTDCGVFTMRHMETYMGGSMNELKVGSRTSLLHKMINL</sequence>
<reference evidence="1 2" key="1">
    <citation type="submission" date="2022-01" db="EMBL/GenBank/DDBJ databases">
        <authorList>
            <person name="Xiong W."/>
            <person name="Schranz E."/>
        </authorList>
    </citation>
    <scope>NUCLEOTIDE SEQUENCE [LARGE SCALE GENOMIC DNA]</scope>
</reference>
<proteinExistence type="predicted"/>
<dbReference type="EMBL" id="CAKMRJ010005412">
    <property type="protein sequence ID" value="CAH1443341.1"/>
    <property type="molecule type" value="Genomic_DNA"/>
</dbReference>
<dbReference type="Proteomes" id="UP001157418">
    <property type="component" value="Unassembled WGS sequence"/>
</dbReference>
<keyword evidence="2" id="KW-1185">Reference proteome</keyword>
<organism evidence="1 2">
    <name type="scientific">Lactuca virosa</name>
    <dbReference type="NCBI Taxonomy" id="75947"/>
    <lineage>
        <taxon>Eukaryota</taxon>
        <taxon>Viridiplantae</taxon>
        <taxon>Streptophyta</taxon>
        <taxon>Embryophyta</taxon>
        <taxon>Tracheophyta</taxon>
        <taxon>Spermatophyta</taxon>
        <taxon>Magnoliopsida</taxon>
        <taxon>eudicotyledons</taxon>
        <taxon>Gunneridae</taxon>
        <taxon>Pentapetalae</taxon>
        <taxon>asterids</taxon>
        <taxon>campanulids</taxon>
        <taxon>Asterales</taxon>
        <taxon>Asteraceae</taxon>
        <taxon>Cichorioideae</taxon>
        <taxon>Cichorieae</taxon>
        <taxon>Lactucinae</taxon>
        <taxon>Lactuca</taxon>
    </lineage>
</organism>
<accession>A0AAU9NZV1</accession>